<dbReference type="Proteomes" id="UP000053676">
    <property type="component" value="Unassembled WGS sequence"/>
</dbReference>
<name>W2T969_NECAM</name>
<dbReference type="AlphaFoldDB" id="W2T969"/>
<proteinExistence type="predicted"/>
<accession>W2T969</accession>
<dbReference type="KEGG" id="nai:NECAME_10373"/>
<organism evidence="1 2">
    <name type="scientific">Necator americanus</name>
    <name type="common">Human hookworm</name>
    <dbReference type="NCBI Taxonomy" id="51031"/>
    <lineage>
        <taxon>Eukaryota</taxon>
        <taxon>Metazoa</taxon>
        <taxon>Ecdysozoa</taxon>
        <taxon>Nematoda</taxon>
        <taxon>Chromadorea</taxon>
        <taxon>Rhabditida</taxon>
        <taxon>Rhabditina</taxon>
        <taxon>Rhabditomorpha</taxon>
        <taxon>Strongyloidea</taxon>
        <taxon>Ancylostomatidae</taxon>
        <taxon>Bunostominae</taxon>
        <taxon>Necator</taxon>
    </lineage>
</organism>
<evidence type="ECO:0000313" key="2">
    <source>
        <dbReference type="Proteomes" id="UP000053676"/>
    </source>
</evidence>
<protein>
    <submittedName>
        <fullName evidence="1">Uncharacterized protein</fullName>
    </submittedName>
</protein>
<evidence type="ECO:0000313" key="1">
    <source>
        <dbReference type="EMBL" id="ETN78403.1"/>
    </source>
</evidence>
<keyword evidence="2" id="KW-1185">Reference proteome</keyword>
<gene>
    <name evidence="1" type="ORF">NECAME_10373</name>
</gene>
<reference evidence="2" key="1">
    <citation type="journal article" date="2014" name="Nat. Genet.">
        <title>Genome of the human hookworm Necator americanus.</title>
        <authorList>
            <person name="Tang Y.T."/>
            <person name="Gao X."/>
            <person name="Rosa B.A."/>
            <person name="Abubucker S."/>
            <person name="Hallsworth-Pepin K."/>
            <person name="Martin J."/>
            <person name="Tyagi R."/>
            <person name="Heizer E."/>
            <person name="Zhang X."/>
            <person name="Bhonagiri-Palsikar V."/>
            <person name="Minx P."/>
            <person name="Warren W.C."/>
            <person name="Wang Q."/>
            <person name="Zhan B."/>
            <person name="Hotez P.J."/>
            <person name="Sternberg P.W."/>
            <person name="Dougall A."/>
            <person name="Gaze S.T."/>
            <person name="Mulvenna J."/>
            <person name="Sotillo J."/>
            <person name="Ranganathan S."/>
            <person name="Rabelo E.M."/>
            <person name="Wilson R.K."/>
            <person name="Felgner P.L."/>
            <person name="Bethony J."/>
            <person name="Hawdon J.M."/>
            <person name="Gasser R.B."/>
            <person name="Loukas A."/>
            <person name="Mitreva M."/>
        </authorList>
    </citation>
    <scope>NUCLEOTIDE SEQUENCE [LARGE SCALE GENOMIC DNA]</scope>
</reference>
<dbReference type="EMBL" id="KI659924">
    <property type="protein sequence ID" value="ETN78403.1"/>
    <property type="molecule type" value="Genomic_DNA"/>
</dbReference>
<sequence length="187" mass="20486">MAAESISRRSKTEKLNPPVVVFVAVGDIPADSVAGVVVAAILLRGSDLVVLTSTLEEVMEFLRFEVGVASGARNNGELVAFVGCMSSVRLPATRYSIVAAHNSTNTLTTISKYINNDDFGFFTLSDIGMRHAQGFQATPELQACQGFHPIQGRQLFREVLALQPTQAHRADQVLLERKLFRAFHRVR</sequence>